<gene>
    <name evidence="4" type="ORF">WT44_28415</name>
</gene>
<protein>
    <recommendedName>
        <fullName evidence="3">Carrier domain-containing protein</fullName>
    </recommendedName>
</protein>
<proteinExistence type="predicted"/>
<dbReference type="GO" id="GO:0044550">
    <property type="term" value="P:secondary metabolite biosynthetic process"/>
    <property type="evidence" value="ECO:0007669"/>
    <property type="project" value="TreeGrafter"/>
</dbReference>
<dbReference type="SUPFAM" id="SSF56801">
    <property type="entry name" value="Acetyl-CoA synthetase-like"/>
    <property type="match status" value="1"/>
</dbReference>
<accession>A0A108LI57</accession>
<keyword evidence="2" id="KW-0597">Phosphoprotein</keyword>
<dbReference type="EMBL" id="LPHB01000073">
    <property type="protein sequence ID" value="KWA54906.1"/>
    <property type="molecule type" value="Genomic_DNA"/>
</dbReference>
<evidence type="ECO:0000256" key="1">
    <source>
        <dbReference type="ARBA" id="ARBA00022450"/>
    </source>
</evidence>
<dbReference type="STRING" id="1503054.WT74_16825"/>
<dbReference type="InterPro" id="IPR009081">
    <property type="entry name" value="PP-bd_ACP"/>
</dbReference>
<dbReference type="SMART" id="SM00823">
    <property type="entry name" value="PKS_PP"/>
    <property type="match status" value="1"/>
</dbReference>
<organism evidence="4">
    <name type="scientific">Burkholderia stagnalis</name>
    <dbReference type="NCBI Taxonomy" id="1503054"/>
    <lineage>
        <taxon>Bacteria</taxon>
        <taxon>Pseudomonadati</taxon>
        <taxon>Pseudomonadota</taxon>
        <taxon>Betaproteobacteria</taxon>
        <taxon>Burkholderiales</taxon>
        <taxon>Burkholderiaceae</taxon>
        <taxon>Burkholderia</taxon>
        <taxon>Burkholderia cepacia complex</taxon>
    </lineage>
</organism>
<dbReference type="PROSITE" id="PS00012">
    <property type="entry name" value="PHOSPHOPANTETHEINE"/>
    <property type="match status" value="1"/>
</dbReference>
<evidence type="ECO:0000256" key="2">
    <source>
        <dbReference type="ARBA" id="ARBA00022553"/>
    </source>
</evidence>
<dbReference type="Gene3D" id="1.10.1200.10">
    <property type="entry name" value="ACP-like"/>
    <property type="match status" value="1"/>
</dbReference>
<dbReference type="Gene3D" id="3.30.300.30">
    <property type="match status" value="1"/>
</dbReference>
<reference evidence="4 5" key="1">
    <citation type="submission" date="2015-11" db="EMBL/GenBank/DDBJ databases">
        <title>Expanding the genomic diversity of Burkholderia species for the development of highly accurate diagnostics.</title>
        <authorList>
            <person name="Sahl J."/>
            <person name="Keim P."/>
            <person name="Wagner D."/>
        </authorList>
    </citation>
    <scope>NUCLEOTIDE SEQUENCE [LARGE SCALE GENOMIC DNA]</scope>
    <source>
        <strain evidence="4 5">MSMB1960WGS</strain>
    </source>
</reference>
<dbReference type="GO" id="GO:0005737">
    <property type="term" value="C:cytoplasm"/>
    <property type="evidence" value="ECO:0007669"/>
    <property type="project" value="TreeGrafter"/>
</dbReference>
<dbReference type="InterPro" id="IPR036736">
    <property type="entry name" value="ACP-like_sf"/>
</dbReference>
<dbReference type="SUPFAM" id="SSF47336">
    <property type="entry name" value="ACP-like"/>
    <property type="match status" value="1"/>
</dbReference>
<dbReference type="RefSeq" id="WP_060148794.1">
    <property type="nucleotide sequence ID" value="NZ_LPGZ01000030.1"/>
</dbReference>
<sequence length="155" mass="16472">MIPAHFVVLDALPLTVNGKLDRRALPKPEAVSADANADREPPATPTERLLADIWTRVLGRAPARHDSFFALGGDSIASLKALNAARQATGLDLPLQGMFTQPTLHALAAWIDALAADARETGTPTPSPVRRAPRVRARVSAGPDGSHHTTLDKIL</sequence>
<name>A0A108LI57_9BURK</name>
<dbReference type="AlphaFoldDB" id="A0A108LI57"/>
<dbReference type="PANTHER" id="PTHR45527:SF1">
    <property type="entry name" value="FATTY ACID SYNTHASE"/>
    <property type="match status" value="1"/>
</dbReference>
<comment type="caution">
    <text evidence="4">The sequence shown here is derived from an EMBL/GenBank/DDBJ whole genome shotgun (WGS) entry which is preliminary data.</text>
</comment>
<evidence type="ECO:0000313" key="4">
    <source>
        <dbReference type="EMBL" id="KWA54906.1"/>
    </source>
</evidence>
<dbReference type="InterPro" id="IPR020806">
    <property type="entry name" value="PKS_PP-bd"/>
</dbReference>
<dbReference type="GO" id="GO:0031177">
    <property type="term" value="F:phosphopantetheine binding"/>
    <property type="evidence" value="ECO:0007669"/>
    <property type="project" value="InterPro"/>
</dbReference>
<feature type="domain" description="Carrier" evidence="3">
    <location>
        <begin position="41"/>
        <end position="115"/>
    </location>
</feature>
<evidence type="ECO:0000313" key="5">
    <source>
        <dbReference type="Proteomes" id="UP000068603"/>
    </source>
</evidence>
<dbReference type="InterPro" id="IPR045851">
    <property type="entry name" value="AMP-bd_C_sf"/>
</dbReference>
<dbReference type="PANTHER" id="PTHR45527">
    <property type="entry name" value="NONRIBOSOMAL PEPTIDE SYNTHETASE"/>
    <property type="match status" value="1"/>
</dbReference>
<keyword evidence="1" id="KW-0596">Phosphopantetheine</keyword>
<dbReference type="Proteomes" id="UP000068603">
    <property type="component" value="Unassembled WGS sequence"/>
</dbReference>
<evidence type="ECO:0000259" key="3">
    <source>
        <dbReference type="PROSITE" id="PS50075"/>
    </source>
</evidence>
<dbReference type="PROSITE" id="PS50075">
    <property type="entry name" value="CARRIER"/>
    <property type="match status" value="1"/>
</dbReference>
<dbReference type="InterPro" id="IPR006162">
    <property type="entry name" value="Ppantetheine_attach_site"/>
</dbReference>
<dbReference type="GO" id="GO:0043041">
    <property type="term" value="P:amino acid activation for nonribosomal peptide biosynthetic process"/>
    <property type="evidence" value="ECO:0007669"/>
    <property type="project" value="TreeGrafter"/>
</dbReference>
<dbReference type="Pfam" id="PF00550">
    <property type="entry name" value="PP-binding"/>
    <property type="match status" value="1"/>
</dbReference>